<dbReference type="AlphaFoldDB" id="A0A3S1CF05"/>
<dbReference type="EMBL" id="RSCL01000007">
    <property type="protein sequence ID" value="RUT06035.1"/>
    <property type="molecule type" value="Genomic_DNA"/>
</dbReference>
<protein>
    <submittedName>
        <fullName evidence="1">Uncharacterized protein</fullName>
    </submittedName>
</protein>
<reference evidence="1" key="2">
    <citation type="journal article" date="2019" name="Genome Biol. Evol.">
        <title>Day and night: Metabolic profiles and evolutionary relationships of six axenic non-marine cyanobacteria.</title>
        <authorList>
            <person name="Will S.E."/>
            <person name="Henke P."/>
            <person name="Boedeker C."/>
            <person name="Huang S."/>
            <person name="Brinkmann H."/>
            <person name="Rohde M."/>
            <person name="Jarek M."/>
            <person name="Friedl T."/>
            <person name="Seufert S."/>
            <person name="Schumacher M."/>
            <person name="Overmann J."/>
            <person name="Neumann-Schaal M."/>
            <person name="Petersen J."/>
        </authorList>
    </citation>
    <scope>NUCLEOTIDE SEQUENCE [LARGE SCALE GENOMIC DNA]</scope>
    <source>
        <strain evidence="1">PCC 7102</strain>
    </source>
</reference>
<dbReference type="Proteomes" id="UP000271624">
    <property type="component" value="Unassembled WGS sequence"/>
</dbReference>
<evidence type="ECO:0000313" key="2">
    <source>
        <dbReference type="Proteomes" id="UP000271624"/>
    </source>
</evidence>
<keyword evidence="2" id="KW-1185">Reference proteome</keyword>
<organism evidence="1 2">
    <name type="scientific">Dulcicalothrix desertica PCC 7102</name>
    <dbReference type="NCBI Taxonomy" id="232991"/>
    <lineage>
        <taxon>Bacteria</taxon>
        <taxon>Bacillati</taxon>
        <taxon>Cyanobacteriota</taxon>
        <taxon>Cyanophyceae</taxon>
        <taxon>Nostocales</taxon>
        <taxon>Calotrichaceae</taxon>
        <taxon>Dulcicalothrix</taxon>
    </lineage>
</organism>
<gene>
    <name evidence="1" type="ORF">DSM106972_032410</name>
</gene>
<accession>A0A3S1CF05</accession>
<name>A0A3S1CF05_9CYAN</name>
<reference evidence="1" key="1">
    <citation type="submission" date="2018-12" db="EMBL/GenBank/DDBJ databases">
        <authorList>
            <person name="Will S."/>
            <person name="Neumann-Schaal M."/>
            <person name="Henke P."/>
        </authorList>
    </citation>
    <scope>NUCLEOTIDE SEQUENCE</scope>
    <source>
        <strain evidence="1">PCC 7102</strain>
    </source>
</reference>
<proteinExistence type="predicted"/>
<evidence type="ECO:0000313" key="1">
    <source>
        <dbReference type="EMBL" id="RUT06035.1"/>
    </source>
</evidence>
<comment type="caution">
    <text evidence="1">The sequence shown here is derived from an EMBL/GenBank/DDBJ whole genome shotgun (WGS) entry which is preliminary data.</text>
</comment>
<sequence length="55" mass="6243">MSKSFILDKCYVNAGAKFPEKHFSGAKKLSRLNYKIKQIVFFNEVPGSKLNYVGT</sequence>